<dbReference type="KEGG" id="dhy:DESAM_21126"/>
<dbReference type="HOGENOM" id="CLU_3042723_0_0_7"/>
<dbReference type="Proteomes" id="UP000010808">
    <property type="component" value="Chromosome"/>
</dbReference>
<dbReference type="PATRIC" id="fig|1121451.3.peg.1380"/>
<dbReference type="STRING" id="1121451.DESAM_21126"/>
<protein>
    <submittedName>
        <fullName evidence="1">Uncharacterized protein</fullName>
    </submittedName>
</protein>
<evidence type="ECO:0000313" key="1">
    <source>
        <dbReference type="EMBL" id="CCO23407.1"/>
    </source>
</evidence>
<gene>
    <name evidence="1" type="ORF">DESAM_21126</name>
</gene>
<evidence type="ECO:0000313" key="2">
    <source>
        <dbReference type="Proteomes" id="UP000010808"/>
    </source>
</evidence>
<proteinExistence type="predicted"/>
<dbReference type="AlphaFoldDB" id="L0RB21"/>
<sequence length="54" mass="6368">MLKYYAQTRRGLTDDPATLYGHPFRHLKEVLTATFKQWLRLAVKNSAFKNMIIN</sequence>
<dbReference type="EMBL" id="FO203522">
    <property type="protein sequence ID" value="CCO23407.1"/>
    <property type="molecule type" value="Genomic_DNA"/>
</dbReference>
<name>L0RB21_9BACT</name>
<accession>L0RB21</accession>
<keyword evidence="2" id="KW-1185">Reference proteome</keyword>
<organism evidence="1 2">
    <name type="scientific">Maridesulfovibrio hydrothermalis AM13 = DSM 14728</name>
    <dbReference type="NCBI Taxonomy" id="1121451"/>
    <lineage>
        <taxon>Bacteria</taxon>
        <taxon>Pseudomonadati</taxon>
        <taxon>Thermodesulfobacteriota</taxon>
        <taxon>Desulfovibrionia</taxon>
        <taxon>Desulfovibrionales</taxon>
        <taxon>Desulfovibrionaceae</taxon>
        <taxon>Maridesulfovibrio</taxon>
    </lineage>
</organism>
<reference evidence="1 2" key="1">
    <citation type="submission" date="2012-10" db="EMBL/GenBank/DDBJ databases">
        <authorList>
            <person name="Genoscope - CEA"/>
        </authorList>
    </citation>
    <scope>NUCLEOTIDE SEQUENCE [LARGE SCALE GENOMIC DNA]</scope>
    <source>
        <strain evidence="2">AM13 / DSM 14728</strain>
    </source>
</reference>